<organism evidence="1 2">
    <name type="scientific">Hygrophoropsis aurantiaca</name>
    <dbReference type="NCBI Taxonomy" id="72124"/>
    <lineage>
        <taxon>Eukaryota</taxon>
        <taxon>Fungi</taxon>
        <taxon>Dikarya</taxon>
        <taxon>Basidiomycota</taxon>
        <taxon>Agaricomycotina</taxon>
        <taxon>Agaricomycetes</taxon>
        <taxon>Agaricomycetidae</taxon>
        <taxon>Boletales</taxon>
        <taxon>Coniophorineae</taxon>
        <taxon>Hygrophoropsidaceae</taxon>
        <taxon>Hygrophoropsis</taxon>
    </lineage>
</organism>
<proteinExistence type="predicted"/>
<keyword evidence="2" id="KW-1185">Reference proteome</keyword>
<dbReference type="Proteomes" id="UP000790377">
    <property type="component" value="Unassembled WGS sequence"/>
</dbReference>
<protein>
    <submittedName>
        <fullName evidence="1">Uncharacterized protein</fullName>
    </submittedName>
</protein>
<evidence type="ECO:0000313" key="2">
    <source>
        <dbReference type="Proteomes" id="UP000790377"/>
    </source>
</evidence>
<name>A0ACB7ZQN9_9AGAM</name>
<evidence type="ECO:0000313" key="1">
    <source>
        <dbReference type="EMBL" id="KAH7903007.1"/>
    </source>
</evidence>
<reference evidence="1" key="1">
    <citation type="journal article" date="2021" name="New Phytol.">
        <title>Evolutionary innovations through gain and loss of genes in the ectomycorrhizal Boletales.</title>
        <authorList>
            <person name="Wu G."/>
            <person name="Miyauchi S."/>
            <person name="Morin E."/>
            <person name="Kuo A."/>
            <person name="Drula E."/>
            <person name="Varga T."/>
            <person name="Kohler A."/>
            <person name="Feng B."/>
            <person name="Cao Y."/>
            <person name="Lipzen A."/>
            <person name="Daum C."/>
            <person name="Hundley H."/>
            <person name="Pangilinan J."/>
            <person name="Johnson J."/>
            <person name="Barry K."/>
            <person name="LaButti K."/>
            <person name="Ng V."/>
            <person name="Ahrendt S."/>
            <person name="Min B."/>
            <person name="Choi I.G."/>
            <person name="Park H."/>
            <person name="Plett J.M."/>
            <person name="Magnuson J."/>
            <person name="Spatafora J.W."/>
            <person name="Nagy L.G."/>
            <person name="Henrissat B."/>
            <person name="Grigoriev I.V."/>
            <person name="Yang Z.L."/>
            <person name="Xu J."/>
            <person name="Martin F.M."/>
        </authorList>
    </citation>
    <scope>NUCLEOTIDE SEQUENCE</scope>
    <source>
        <strain evidence="1">ATCC 28755</strain>
    </source>
</reference>
<comment type="caution">
    <text evidence="1">The sequence shown here is derived from an EMBL/GenBank/DDBJ whole genome shotgun (WGS) entry which is preliminary data.</text>
</comment>
<gene>
    <name evidence="1" type="ORF">BJ138DRAFT_1108040</name>
</gene>
<accession>A0ACB7ZQN9</accession>
<feature type="non-terminal residue" evidence="1">
    <location>
        <position position="326"/>
    </location>
</feature>
<sequence>MSEPKQEIYCDGDGGCTCREYSPPDDPKPGEKQLCTECLHGKSRHPKVTNPNPDLPPPQEVEDQADASENSKGKVAKIYGQLTSATRSYALRDQAVSKTGLQNARKEVLDGFRSTSGPQASGSTKRKLAATAKGPGANTRSASSNIKVVTANTWCLLVNYIHRVNREDVLTSTSPLGLVDMSLMRKHGCAYLEPNNLAFSIKGTHKELDTYLREIFPALWALVCKENRKLRICPEDFPTGENLFTFKGRRKGPTSDTSIIIASLIDSKTKVFRKAIPEKVYASWATSNPITTYQEGDSDSDDDCIEIIDGDDDEYPSGRSLRPRQD</sequence>
<dbReference type="EMBL" id="MU269310">
    <property type="protein sequence ID" value="KAH7903007.1"/>
    <property type="molecule type" value="Genomic_DNA"/>
</dbReference>